<dbReference type="Gene3D" id="3.20.20.100">
    <property type="entry name" value="NADP-dependent oxidoreductase domain"/>
    <property type="match status" value="1"/>
</dbReference>
<evidence type="ECO:0000313" key="5">
    <source>
        <dbReference type="EMBL" id="XBX75769.1"/>
    </source>
</evidence>
<sequence>MLLNKNYHKLGNTELEVSPICFGTLTMGPLQRNLTPLEGAKLLSYGYEKGINFIDTAEIYDNYAHIKKSMEMSRYRPIISTKSYCFNKKTAQVSVEKALTELGVEYLDVFLLHEQSSYHSIRGHYEAVETLLKYKERGLIKHVGVSTHHIQCVRDVNSFPEIDVIHPIFNVKGLGIVDGNFTDMAQAIDTAFQMGKGIYVMKALGGGHLIRDSKMALEYVFSKKEVDSVAIGMQSSLEIDFNIQLFNGVYNHGLAEKLSNKNRELIIHNWCQKCGKCVETCPQNALTIEEKKVKVIRGKCVFCGYCSRVCSDFCIKVI</sequence>
<keyword evidence="2" id="KW-0408">Iron</keyword>
<dbReference type="CDD" id="cd19100">
    <property type="entry name" value="AKR_unchar"/>
    <property type="match status" value="1"/>
</dbReference>
<dbReference type="GO" id="GO:0046872">
    <property type="term" value="F:metal ion binding"/>
    <property type="evidence" value="ECO:0007669"/>
    <property type="project" value="UniProtKB-KW"/>
</dbReference>
<dbReference type="InterPro" id="IPR020471">
    <property type="entry name" value="AKR"/>
</dbReference>
<feature type="domain" description="4Fe-4S ferredoxin-type" evidence="4">
    <location>
        <begin position="292"/>
        <end position="318"/>
    </location>
</feature>
<dbReference type="GO" id="GO:0005829">
    <property type="term" value="C:cytosol"/>
    <property type="evidence" value="ECO:0007669"/>
    <property type="project" value="TreeGrafter"/>
</dbReference>
<evidence type="ECO:0000256" key="1">
    <source>
        <dbReference type="ARBA" id="ARBA00022723"/>
    </source>
</evidence>
<dbReference type="InterPro" id="IPR017900">
    <property type="entry name" value="4Fe4S_Fe_S_CS"/>
</dbReference>
<dbReference type="PRINTS" id="PR00069">
    <property type="entry name" value="ALDKETRDTASE"/>
</dbReference>
<dbReference type="Pfam" id="PF00248">
    <property type="entry name" value="Aldo_ket_red"/>
    <property type="match status" value="1"/>
</dbReference>
<evidence type="ECO:0000256" key="3">
    <source>
        <dbReference type="ARBA" id="ARBA00023014"/>
    </source>
</evidence>
<dbReference type="InterPro" id="IPR023210">
    <property type="entry name" value="NADP_OxRdtase_dom"/>
</dbReference>
<dbReference type="PROSITE" id="PS00198">
    <property type="entry name" value="4FE4S_FER_1"/>
    <property type="match status" value="1"/>
</dbReference>
<organism evidence="5">
    <name type="scientific">Proteinivorax tanatarense</name>
    <dbReference type="NCBI Taxonomy" id="1260629"/>
    <lineage>
        <taxon>Bacteria</taxon>
        <taxon>Bacillati</taxon>
        <taxon>Bacillota</taxon>
        <taxon>Clostridia</taxon>
        <taxon>Eubacteriales</taxon>
        <taxon>Proteinivoracaceae</taxon>
        <taxon>Proteinivorax</taxon>
    </lineage>
</organism>
<dbReference type="AlphaFoldDB" id="A0AAU7VNW7"/>
<evidence type="ECO:0000259" key="4">
    <source>
        <dbReference type="PROSITE" id="PS51379"/>
    </source>
</evidence>
<dbReference type="GO" id="GO:0016491">
    <property type="term" value="F:oxidoreductase activity"/>
    <property type="evidence" value="ECO:0007669"/>
    <property type="project" value="InterPro"/>
</dbReference>
<dbReference type="PANTHER" id="PTHR42686:SF1">
    <property type="entry name" value="GH17980P-RELATED"/>
    <property type="match status" value="1"/>
</dbReference>
<feature type="domain" description="4Fe-4S ferredoxin-type" evidence="4">
    <location>
        <begin position="262"/>
        <end position="291"/>
    </location>
</feature>
<evidence type="ECO:0000256" key="2">
    <source>
        <dbReference type="ARBA" id="ARBA00023004"/>
    </source>
</evidence>
<proteinExistence type="predicted"/>
<dbReference type="Gene3D" id="3.30.70.20">
    <property type="match status" value="1"/>
</dbReference>
<reference evidence="5" key="2">
    <citation type="submission" date="2024-06" db="EMBL/GenBank/DDBJ databases">
        <authorList>
            <person name="Petrova K.O."/>
            <person name="Toshchakov S.V."/>
            <person name="Boltjanskaja Y.V."/>
            <person name="Kevbrin V."/>
        </authorList>
    </citation>
    <scope>NUCLEOTIDE SEQUENCE</scope>
    <source>
        <strain evidence="5">Z-910T</strain>
    </source>
</reference>
<dbReference type="InterPro" id="IPR036812">
    <property type="entry name" value="NAD(P)_OxRdtase_dom_sf"/>
</dbReference>
<gene>
    <name evidence="5" type="ORF">PRVXT_000923</name>
</gene>
<keyword evidence="3" id="KW-0411">Iron-sulfur</keyword>
<dbReference type="RefSeq" id="WP_350344506.1">
    <property type="nucleotide sequence ID" value="NZ_CP158367.1"/>
</dbReference>
<dbReference type="EMBL" id="CP158367">
    <property type="protein sequence ID" value="XBX75769.1"/>
    <property type="molecule type" value="Genomic_DNA"/>
</dbReference>
<dbReference type="InterPro" id="IPR017896">
    <property type="entry name" value="4Fe4S_Fe-S-bd"/>
</dbReference>
<dbReference type="SUPFAM" id="SSF51430">
    <property type="entry name" value="NAD(P)-linked oxidoreductase"/>
    <property type="match status" value="1"/>
</dbReference>
<keyword evidence="1" id="KW-0479">Metal-binding</keyword>
<accession>A0AAU7VNW7</accession>
<dbReference type="SUPFAM" id="SSF54862">
    <property type="entry name" value="4Fe-4S ferredoxins"/>
    <property type="match status" value="1"/>
</dbReference>
<dbReference type="GO" id="GO:0051536">
    <property type="term" value="F:iron-sulfur cluster binding"/>
    <property type="evidence" value="ECO:0007669"/>
    <property type="project" value="UniProtKB-KW"/>
</dbReference>
<reference evidence="5" key="1">
    <citation type="journal article" date="2013" name="Extremophiles">
        <title>Proteinivorax tanatarense gen. nov., sp. nov., an anaerobic, haloalkaliphilic, proteolytic bacterium isolated from a decaying algal bloom, and proposal of Proteinivoraceae fam. nov.</title>
        <authorList>
            <person name="Kevbrin V."/>
            <person name="Boltyanskaya Y."/>
            <person name="Zhilina T."/>
            <person name="Kolganova T."/>
            <person name="Lavrentjeva E."/>
            <person name="Kuznetsov B."/>
        </authorList>
    </citation>
    <scope>NUCLEOTIDE SEQUENCE</scope>
    <source>
        <strain evidence="5">Z-910T</strain>
    </source>
</reference>
<dbReference type="PANTHER" id="PTHR42686">
    <property type="entry name" value="GH17980P-RELATED"/>
    <property type="match status" value="1"/>
</dbReference>
<dbReference type="PROSITE" id="PS51379">
    <property type="entry name" value="4FE4S_FER_2"/>
    <property type="match status" value="2"/>
</dbReference>
<name>A0AAU7VNW7_9FIRM</name>
<protein>
    <submittedName>
        <fullName evidence="5">Aldo/keto reductase</fullName>
    </submittedName>
</protein>
<dbReference type="Pfam" id="PF13237">
    <property type="entry name" value="Fer4_10"/>
    <property type="match status" value="1"/>
</dbReference>